<organism evidence="1 2">
    <name type="scientific">Pedobacter miscanthi</name>
    <dbReference type="NCBI Taxonomy" id="2259170"/>
    <lineage>
        <taxon>Bacteria</taxon>
        <taxon>Pseudomonadati</taxon>
        <taxon>Bacteroidota</taxon>
        <taxon>Sphingobacteriia</taxon>
        <taxon>Sphingobacteriales</taxon>
        <taxon>Sphingobacteriaceae</taxon>
        <taxon>Pedobacter</taxon>
    </lineage>
</organism>
<dbReference type="EMBL" id="QNQU01000013">
    <property type="protein sequence ID" value="RBQ05452.1"/>
    <property type="molecule type" value="Genomic_DNA"/>
</dbReference>
<accession>A0A366KX44</accession>
<evidence type="ECO:0000313" key="1">
    <source>
        <dbReference type="EMBL" id="RBQ05452.1"/>
    </source>
</evidence>
<gene>
    <name evidence="1" type="ORF">DRW42_15790</name>
</gene>
<dbReference type="Proteomes" id="UP000252081">
    <property type="component" value="Unassembled WGS sequence"/>
</dbReference>
<sequence length="60" mass="6742">MTHIDALTPVHRLEQLKVGDVISDTFGSSGTIKSIEILKHKTSLTYYFRIKSGKLILALR</sequence>
<dbReference type="AlphaFoldDB" id="A0A366KX44"/>
<name>A0A366KX44_9SPHI</name>
<proteinExistence type="predicted"/>
<reference evidence="1 2" key="1">
    <citation type="submission" date="2018-07" db="EMBL/GenBank/DDBJ databases">
        <title>A draft genome of a endophytic bacteria, a new species of Pedobacter.</title>
        <authorList>
            <person name="Zhang Z.D."/>
            <person name="Chen Z.J."/>
        </authorList>
    </citation>
    <scope>NUCLEOTIDE SEQUENCE [LARGE SCALE GENOMIC DNA]</scope>
    <source>
        <strain evidence="1 2">RS10</strain>
    </source>
</reference>
<evidence type="ECO:0008006" key="3">
    <source>
        <dbReference type="Google" id="ProtNLM"/>
    </source>
</evidence>
<comment type="caution">
    <text evidence="1">The sequence shown here is derived from an EMBL/GenBank/DDBJ whole genome shotgun (WGS) entry which is preliminary data.</text>
</comment>
<keyword evidence="2" id="KW-1185">Reference proteome</keyword>
<protein>
    <recommendedName>
        <fullName evidence="3">DUF4926 domain-containing protein</fullName>
    </recommendedName>
</protein>
<evidence type="ECO:0000313" key="2">
    <source>
        <dbReference type="Proteomes" id="UP000252081"/>
    </source>
</evidence>